<evidence type="ECO:0000259" key="11">
    <source>
        <dbReference type="Pfam" id="PF25944"/>
    </source>
</evidence>
<evidence type="ECO:0000256" key="3">
    <source>
        <dbReference type="ARBA" id="ARBA00022448"/>
    </source>
</evidence>
<comment type="caution">
    <text evidence="13">The sequence shown here is derived from an EMBL/GenBank/DDBJ whole genome shotgun (WGS) entry which is preliminary data.</text>
</comment>
<dbReference type="InterPro" id="IPR058627">
    <property type="entry name" value="MdtA-like_C"/>
</dbReference>
<evidence type="ECO:0000256" key="5">
    <source>
        <dbReference type="ARBA" id="ARBA00022519"/>
    </source>
</evidence>
<gene>
    <name evidence="13" type="ORF">CH341_08990</name>
</gene>
<evidence type="ECO:0000313" key="13">
    <source>
        <dbReference type="EMBL" id="RAI44453.1"/>
    </source>
</evidence>
<dbReference type="Pfam" id="PF25917">
    <property type="entry name" value="BSH_RND"/>
    <property type="match status" value="1"/>
</dbReference>
<evidence type="ECO:0000259" key="9">
    <source>
        <dbReference type="Pfam" id="PF25876"/>
    </source>
</evidence>
<dbReference type="PANTHER" id="PTHR30469:SF12">
    <property type="entry name" value="MULTIDRUG RESISTANCE PROTEIN MDTA"/>
    <property type="match status" value="1"/>
</dbReference>
<feature type="region of interest" description="Disordered" evidence="8">
    <location>
        <begin position="15"/>
        <end position="40"/>
    </location>
</feature>
<feature type="domain" description="Multidrug resistance protein MdtA-like C-terminal permuted SH3" evidence="12">
    <location>
        <begin position="305"/>
        <end position="363"/>
    </location>
</feature>
<comment type="similarity">
    <text evidence="2">Belongs to the membrane fusion protein (MFP) (TC 8.A.1) family.</text>
</comment>
<evidence type="ECO:0000256" key="2">
    <source>
        <dbReference type="ARBA" id="ARBA00009477"/>
    </source>
</evidence>
<feature type="domain" description="Multidrug resistance protein MdtA-like alpha-helical hairpin" evidence="9">
    <location>
        <begin position="111"/>
        <end position="181"/>
    </location>
</feature>
<dbReference type="EMBL" id="NPEX01000044">
    <property type="protein sequence ID" value="RAI44453.1"/>
    <property type="molecule type" value="Genomic_DNA"/>
</dbReference>
<sequence length="449" mass="46533">MAGVTWLIVTQSGFVPGGGGAPTGPPGMARGGPGGGGRFGRDMPVPVLAAAAKTADVPVYFDGVGTTRALNTVTVRSQVDGKLLKLNFTEGQDVERGFVLAEIDPTIYQAQYDQAVAKKAQDEAQLANAKLDLERYIRLAQSNAATKQQADTQRATVAQLEAQVNADQGAIDNQKAYLDYTKVVAPIAGRTGIRQVDVGNLVKATDTTGIVVITQIKPISVIFTLPQQQLAAVNKAFGAERLSVLALGTDSRKTLDRGVLQVIDNQVDSTTGTVKLKAEFPNTDLQLWPGQFVNVKLLVDTLKGVVTVPTAAVQRGPNGTFAYVVKPDDTVAVTPVTVTQQDDTTAVIATGLASGDRVVTTGFSQLADGKRVTVSTGGTPGAPADRPRRPGAPNAVAPSAGAPAAPQAEAPASSVPPPAAGTTQPTEEQRAAGERRRRTEGAGSGSTVR</sequence>
<dbReference type="InterPro" id="IPR058626">
    <property type="entry name" value="MdtA-like_b-barrel"/>
</dbReference>
<keyword evidence="6" id="KW-0472">Membrane</keyword>
<evidence type="ECO:0000259" key="10">
    <source>
        <dbReference type="Pfam" id="PF25917"/>
    </source>
</evidence>
<feature type="coiled-coil region" evidence="7">
    <location>
        <begin position="112"/>
        <end position="163"/>
    </location>
</feature>
<dbReference type="SUPFAM" id="SSF111369">
    <property type="entry name" value="HlyD-like secretion proteins"/>
    <property type="match status" value="1"/>
</dbReference>
<accession>A0A327L3P6</accession>
<feature type="region of interest" description="Disordered" evidence="8">
    <location>
        <begin position="371"/>
        <end position="449"/>
    </location>
</feature>
<evidence type="ECO:0000259" key="12">
    <source>
        <dbReference type="Pfam" id="PF25967"/>
    </source>
</evidence>
<dbReference type="InterPro" id="IPR058624">
    <property type="entry name" value="MdtA-like_HH"/>
</dbReference>
<dbReference type="NCBIfam" id="TIGR01730">
    <property type="entry name" value="RND_mfp"/>
    <property type="match status" value="1"/>
</dbReference>
<dbReference type="GO" id="GO:1990281">
    <property type="term" value="C:efflux pump complex"/>
    <property type="evidence" value="ECO:0007669"/>
    <property type="project" value="TreeGrafter"/>
</dbReference>
<proteinExistence type="inferred from homology"/>
<dbReference type="FunFam" id="2.40.420.20:FF:000001">
    <property type="entry name" value="Efflux RND transporter periplasmic adaptor subunit"/>
    <property type="match status" value="1"/>
</dbReference>
<dbReference type="Gene3D" id="2.40.50.100">
    <property type="match status" value="1"/>
</dbReference>
<feature type="compositionally biased region" description="Gly residues" evidence="8">
    <location>
        <begin position="29"/>
        <end position="38"/>
    </location>
</feature>
<dbReference type="Gene3D" id="2.40.30.170">
    <property type="match status" value="1"/>
</dbReference>
<comment type="subcellular location">
    <subcellularLocation>
        <location evidence="1">Cell membrane</location>
    </subcellularLocation>
</comment>
<feature type="domain" description="Multidrug resistance protein MdtA-like barrel-sandwich hybrid" evidence="10">
    <location>
        <begin position="71"/>
        <end position="214"/>
    </location>
</feature>
<evidence type="ECO:0000256" key="7">
    <source>
        <dbReference type="SAM" id="Coils"/>
    </source>
</evidence>
<dbReference type="PANTHER" id="PTHR30469">
    <property type="entry name" value="MULTIDRUG RESISTANCE PROTEIN MDTA"/>
    <property type="match status" value="1"/>
</dbReference>
<organism evidence="13 14">
    <name type="scientific">Rhodoplanes roseus</name>
    <dbReference type="NCBI Taxonomy" id="29409"/>
    <lineage>
        <taxon>Bacteria</taxon>
        <taxon>Pseudomonadati</taxon>
        <taxon>Pseudomonadota</taxon>
        <taxon>Alphaproteobacteria</taxon>
        <taxon>Hyphomicrobiales</taxon>
        <taxon>Nitrobacteraceae</taxon>
        <taxon>Rhodoplanes</taxon>
    </lineage>
</organism>
<dbReference type="Pfam" id="PF25967">
    <property type="entry name" value="RND-MFP_C"/>
    <property type="match status" value="1"/>
</dbReference>
<name>A0A327L3P6_9BRAD</name>
<protein>
    <submittedName>
        <fullName evidence="13">Efflux transporter periplasmic adaptor subunit</fullName>
    </submittedName>
</protein>
<evidence type="ECO:0000256" key="4">
    <source>
        <dbReference type="ARBA" id="ARBA00022475"/>
    </source>
</evidence>
<dbReference type="InterPro" id="IPR006143">
    <property type="entry name" value="RND_pump_MFP"/>
</dbReference>
<feature type="compositionally biased region" description="Basic and acidic residues" evidence="8">
    <location>
        <begin position="427"/>
        <end position="440"/>
    </location>
</feature>
<keyword evidence="5" id="KW-0997">Cell inner membrane</keyword>
<evidence type="ECO:0000256" key="1">
    <source>
        <dbReference type="ARBA" id="ARBA00004236"/>
    </source>
</evidence>
<dbReference type="AlphaFoldDB" id="A0A327L3P6"/>
<keyword evidence="14" id="KW-1185">Reference proteome</keyword>
<keyword evidence="7" id="KW-0175">Coiled coil</keyword>
<evidence type="ECO:0000256" key="8">
    <source>
        <dbReference type="SAM" id="MobiDB-lite"/>
    </source>
</evidence>
<keyword evidence="3" id="KW-0813">Transport</keyword>
<dbReference type="Gene3D" id="2.40.420.20">
    <property type="match status" value="1"/>
</dbReference>
<dbReference type="Proteomes" id="UP000249130">
    <property type="component" value="Unassembled WGS sequence"/>
</dbReference>
<dbReference type="Pfam" id="PF25944">
    <property type="entry name" value="Beta-barrel_RND"/>
    <property type="match status" value="1"/>
</dbReference>
<feature type="domain" description="Multidrug resistance protein MdtA-like beta-barrel" evidence="11">
    <location>
        <begin position="218"/>
        <end position="301"/>
    </location>
</feature>
<reference evidence="13 14" key="1">
    <citation type="submission" date="2017-07" db="EMBL/GenBank/DDBJ databases">
        <title>Draft Genome Sequences of Select Purple Nonsulfur Bacteria.</title>
        <authorList>
            <person name="Lasarre B."/>
            <person name="Mckinlay J.B."/>
        </authorList>
    </citation>
    <scope>NUCLEOTIDE SEQUENCE [LARGE SCALE GENOMIC DNA]</scope>
    <source>
        <strain evidence="13 14">DSM 5909</strain>
    </source>
</reference>
<evidence type="ECO:0000313" key="14">
    <source>
        <dbReference type="Proteomes" id="UP000249130"/>
    </source>
</evidence>
<dbReference type="Gene3D" id="1.10.287.470">
    <property type="entry name" value="Helix hairpin bin"/>
    <property type="match status" value="1"/>
</dbReference>
<dbReference type="GO" id="GO:0015562">
    <property type="term" value="F:efflux transmembrane transporter activity"/>
    <property type="evidence" value="ECO:0007669"/>
    <property type="project" value="TreeGrafter"/>
</dbReference>
<feature type="compositionally biased region" description="Low complexity" evidence="8">
    <location>
        <begin position="391"/>
        <end position="413"/>
    </location>
</feature>
<evidence type="ECO:0000256" key="6">
    <source>
        <dbReference type="ARBA" id="ARBA00023136"/>
    </source>
</evidence>
<keyword evidence="4" id="KW-1003">Cell membrane</keyword>
<dbReference type="GO" id="GO:0030313">
    <property type="term" value="C:cell envelope"/>
    <property type="evidence" value="ECO:0007669"/>
    <property type="project" value="UniProtKB-SubCell"/>
</dbReference>
<dbReference type="Pfam" id="PF25876">
    <property type="entry name" value="HH_MFP_RND"/>
    <property type="match status" value="1"/>
</dbReference>
<dbReference type="InterPro" id="IPR058625">
    <property type="entry name" value="MdtA-like_BSH"/>
</dbReference>